<evidence type="ECO:0000256" key="9">
    <source>
        <dbReference type="ARBA" id="ARBA00030617"/>
    </source>
</evidence>
<keyword evidence="7" id="KW-0694">RNA-binding</keyword>
<feature type="domain" description="Exoribonuclease phosphorolytic" evidence="11">
    <location>
        <begin position="226"/>
        <end position="297"/>
    </location>
</feature>
<dbReference type="InterPro" id="IPR050590">
    <property type="entry name" value="Exosome_comp_Rrp42_subfam"/>
</dbReference>
<dbReference type="GO" id="GO:0000176">
    <property type="term" value="C:nuclear exosome (RNase complex)"/>
    <property type="evidence" value="ECO:0007669"/>
    <property type="project" value="UniProtKB-ARBA"/>
</dbReference>
<dbReference type="InterPro" id="IPR027408">
    <property type="entry name" value="PNPase/RNase_PH_dom_sf"/>
</dbReference>
<keyword evidence="5" id="KW-0698">rRNA processing</keyword>
<dbReference type="GO" id="GO:0034475">
    <property type="term" value="P:U4 snRNA 3'-end processing"/>
    <property type="evidence" value="ECO:0007669"/>
    <property type="project" value="TreeGrafter"/>
</dbReference>
<keyword evidence="4" id="KW-0963">Cytoplasm</keyword>
<dbReference type="FunFam" id="3.30.230.70:FF:000017">
    <property type="entry name" value="Exosome complex component Rrp42"/>
    <property type="match status" value="1"/>
</dbReference>
<evidence type="ECO:0000256" key="6">
    <source>
        <dbReference type="ARBA" id="ARBA00022835"/>
    </source>
</evidence>
<dbReference type="GO" id="GO:0000467">
    <property type="term" value="P:exonucleolytic trimming to generate mature 3'-end of 5.8S rRNA from tricistronic rRNA transcript (SSU-rRNA, 5.8S rRNA, LSU-rRNA)"/>
    <property type="evidence" value="ECO:0007669"/>
    <property type="project" value="TreeGrafter"/>
</dbReference>
<keyword evidence="8" id="KW-0539">Nucleus</keyword>
<evidence type="ECO:0000256" key="4">
    <source>
        <dbReference type="ARBA" id="ARBA00022490"/>
    </source>
</evidence>
<dbReference type="GO" id="GO:0000177">
    <property type="term" value="C:cytoplasmic exosome (RNase complex)"/>
    <property type="evidence" value="ECO:0007669"/>
    <property type="project" value="TreeGrafter"/>
</dbReference>
<evidence type="ECO:0000256" key="1">
    <source>
        <dbReference type="ARBA" id="ARBA00004496"/>
    </source>
</evidence>
<dbReference type="GO" id="GO:0071035">
    <property type="term" value="P:nuclear polyadenylation-dependent rRNA catabolic process"/>
    <property type="evidence" value="ECO:0007669"/>
    <property type="project" value="TreeGrafter"/>
</dbReference>
<keyword evidence="6" id="KW-0271">Exosome</keyword>
<evidence type="ECO:0000259" key="11">
    <source>
        <dbReference type="Pfam" id="PF03725"/>
    </source>
</evidence>
<name>A0A2A9NFZ6_9AGAR</name>
<gene>
    <name evidence="12" type="ORF">AMATHDRAFT_148629</name>
</gene>
<dbReference type="Pfam" id="PF01138">
    <property type="entry name" value="RNase_PH"/>
    <property type="match status" value="1"/>
</dbReference>
<evidence type="ECO:0000313" key="12">
    <source>
        <dbReference type="EMBL" id="PFH48998.1"/>
    </source>
</evidence>
<evidence type="ECO:0000256" key="8">
    <source>
        <dbReference type="ARBA" id="ARBA00023242"/>
    </source>
</evidence>
<dbReference type="InterPro" id="IPR033196">
    <property type="entry name" value="Rrp43"/>
</dbReference>
<feature type="domain" description="Exoribonuclease phosphorolytic" evidence="10">
    <location>
        <begin position="63"/>
        <end position="198"/>
    </location>
</feature>
<dbReference type="GO" id="GO:0034476">
    <property type="term" value="P:U5 snRNA 3'-end processing"/>
    <property type="evidence" value="ECO:0007669"/>
    <property type="project" value="TreeGrafter"/>
</dbReference>
<accession>A0A2A9NFZ6</accession>
<dbReference type="PANTHER" id="PTHR11097:SF9">
    <property type="entry name" value="EXOSOME COMPLEX COMPONENT RRP43"/>
    <property type="match status" value="1"/>
</dbReference>
<dbReference type="AlphaFoldDB" id="A0A2A9NFZ6"/>
<dbReference type="STRING" id="703135.A0A2A9NFZ6"/>
<dbReference type="InterPro" id="IPR036345">
    <property type="entry name" value="ExoRNase_PH_dom2_sf"/>
</dbReference>
<dbReference type="GO" id="GO:0071038">
    <property type="term" value="P:TRAMP-dependent tRNA surveillance pathway"/>
    <property type="evidence" value="ECO:0007669"/>
    <property type="project" value="TreeGrafter"/>
</dbReference>
<evidence type="ECO:0000313" key="13">
    <source>
        <dbReference type="Proteomes" id="UP000242287"/>
    </source>
</evidence>
<dbReference type="InterPro" id="IPR001247">
    <property type="entry name" value="ExoRNase_PH_dom1"/>
</dbReference>
<organism evidence="12 13">
    <name type="scientific">Amanita thiersii Skay4041</name>
    <dbReference type="NCBI Taxonomy" id="703135"/>
    <lineage>
        <taxon>Eukaryota</taxon>
        <taxon>Fungi</taxon>
        <taxon>Dikarya</taxon>
        <taxon>Basidiomycota</taxon>
        <taxon>Agaricomycotina</taxon>
        <taxon>Agaricomycetes</taxon>
        <taxon>Agaricomycetidae</taxon>
        <taxon>Agaricales</taxon>
        <taxon>Pluteineae</taxon>
        <taxon>Amanitaceae</taxon>
        <taxon>Amanita</taxon>
    </lineage>
</organism>
<dbReference type="CDD" id="cd11369">
    <property type="entry name" value="RNase_PH_RRP43"/>
    <property type="match status" value="1"/>
</dbReference>
<dbReference type="Pfam" id="PF03725">
    <property type="entry name" value="RNase_PH_C"/>
    <property type="match status" value="1"/>
</dbReference>
<dbReference type="GO" id="GO:0034473">
    <property type="term" value="P:U1 snRNA 3'-end processing"/>
    <property type="evidence" value="ECO:0007669"/>
    <property type="project" value="TreeGrafter"/>
</dbReference>
<evidence type="ECO:0000256" key="7">
    <source>
        <dbReference type="ARBA" id="ARBA00022884"/>
    </source>
</evidence>
<keyword evidence="13" id="KW-1185">Reference proteome</keyword>
<dbReference type="SUPFAM" id="SSF54211">
    <property type="entry name" value="Ribosomal protein S5 domain 2-like"/>
    <property type="match status" value="1"/>
</dbReference>
<dbReference type="InterPro" id="IPR015847">
    <property type="entry name" value="ExoRNase_PH_dom2"/>
</dbReference>
<dbReference type="PANTHER" id="PTHR11097">
    <property type="entry name" value="EXOSOME COMPLEX EXONUCLEASE RIBOSOMAL RNA PROCESSING PROTEIN"/>
    <property type="match status" value="1"/>
</dbReference>
<dbReference type="SUPFAM" id="SSF55666">
    <property type="entry name" value="Ribonuclease PH domain 2-like"/>
    <property type="match status" value="1"/>
</dbReference>
<comment type="subcellular location">
    <subcellularLocation>
        <location evidence="1">Cytoplasm</location>
    </subcellularLocation>
    <subcellularLocation>
        <location evidence="2">Nucleus</location>
        <location evidence="2">Nucleolus</location>
    </subcellularLocation>
</comment>
<dbReference type="GO" id="GO:0071028">
    <property type="term" value="P:nuclear mRNA surveillance"/>
    <property type="evidence" value="ECO:0007669"/>
    <property type="project" value="TreeGrafter"/>
</dbReference>
<evidence type="ECO:0000259" key="10">
    <source>
        <dbReference type="Pfam" id="PF01138"/>
    </source>
</evidence>
<dbReference type="EMBL" id="KZ302043">
    <property type="protein sequence ID" value="PFH48998.1"/>
    <property type="molecule type" value="Genomic_DNA"/>
</dbReference>
<comment type="similarity">
    <text evidence="3">Belongs to the RNase PH family.</text>
</comment>
<dbReference type="Gene3D" id="3.30.230.70">
    <property type="entry name" value="GHMP Kinase, N-terminal domain"/>
    <property type="match status" value="1"/>
</dbReference>
<dbReference type="GO" id="GO:0016075">
    <property type="term" value="P:rRNA catabolic process"/>
    <property type="evidence" value="ECO:0007669"/>
    <property type="project" value="TreeGrafter"/>
</dbReference>
<evidence type="ECO:0000256" key="2">
    <source>
        <dbReference type="ARBA" id="ARBA00004604"/>
    </source>
</evidence>
<dbReference type="OrthoDB" id="45882at2759"/>
<dbReference type="Proteomes" id="UP000242287">
    <property type="component" value="Unassembled WGS sequence"/>
</dbReference>
<dbReference type="InterPro" id="IPR020568">
    <property type="entry name" value="Ribosomal_Su5_D2-typ_SF"/>
</dbReference>
<protein>
    <recommendedName>
        <fullName evidence="9">Ribosomal RNA-processing protein 43</fullName>
    </recommendedName>
</protein>
<reference evidence="12 13" key="1">
    <citation type="submission" date="2014-02" db="EMBL/GenBank/DDBJ databases">
        <title>Transposable element dynamics among asymbiotic and ectomycorrhizal Amanita fungi.</title>
        <authorList>
            <consortium name="DOE Joint Genome Institute"/>
            <person name="Hess J."/>
            <person name="Skrede I."/>
            <person name="Wolfe B."/>
            <person name="LaButti K."/>
            <person name="Ohm R.A."/>
            <person name="Grigoriev I.V."/>
            <person name="Pringle A."/>
        </authorList>
    </citation>
    <scope>NUCLEOTIDE SEQUENCE [LARGE SCALE GENOMIC DNA]</scope>
    <source>
        <strain evidence="12 13">SKay4041</strain>
    </source>
</reference>
<evidence type="ECO:0000256" key="5">
    <source>
        <dbReference type="ARBA" id="ARBA00022552"/>
    </source>
</evidence>
<dbReference type="GO" id="GO:0005730">
    <property type="term" value="C:nucleolus"/>
    <property type="evidence" value="ECO:0007669"/>
    <property type="project" value="UniProtKB-SubCell"/>
</dbReference>
<evidence type="ECO:0000256" key="3">
    <source>
        <dbReference type="ARBA" id="ARBA00006678"/>
    </source>
</evidence>
<sequence>MSITTAPIPATSAAAATPFSTSSLPQEEQDELKAAIFKRLHPRVYLERFVAENVRPDGREFGEWRPVSVDVGSISTADGSSLVKLGETIIVCGVKAEIAEPELERPNEGFLVPNLDLPAMCSAKFKPGPPSEEAQVVSDRLNEAILASDMLSLRSLCIEPGKAAWVLYVDATCLSYDGNVFDAALLAMVAALINTRLPKATFDEEAEHAVCSRNEKSPLAIERTRLPIAMSFGIFDSSRIFSDPTTFEQPLLDAQLSVVLDPQGDIIVTSQIGAPTQTWLSSSGEDALLSCIAAAKKRNRILTEVINQI</sequence>
<dbReference type="GO" id="GO:0035925">
    <property type="term" value="F:mRNA 3'-UTR AU-rich region binding"/>
    <property type="evidence" value="ECO:0007669"/>
    <property type="project" value="TreeGrafter"/>
</dbReference>
<proteinExistence type="inferred from homology"/>